<dbReference type="Pfam" id="PF01344">
    <property type="entry name" value="Kelch_1"/>
    <property type="match status" value="1"/>
</dbReference>
<dbReference type="InterPro" id="IPR006652">
    <property type="entry name" value="Kelch_1"/>
</dbReference>
<evidence type="ECO:0000313" key="5">
    <source>
        <dbReference type="Proteomes" id="UP001347796"/>
    </source>
</evidence>
<feature type="domain" description="BTB" evidence="3">
    <location>
        <begin position="43"/>
        <end position="111"/>
    </location>
</feature>
<dbReference type="InterPro" id="IPR011705">
    <property type="entry name" value="BACK"/>
</dbReference>
<dbReference type="SMART" id="SM00225">
    <property type="entry name" value="BTB"/>
    <property type="match status" value="1"/>
</dbReference>
<dbReference type="InterPro" id="IPR017096">
    <property type="entry name" value="BTB-kelch_protein"/>
</dbReference>
<evidence type="ECO:0000259" key="3">
    <source>
        <dbReference type="PROSITE" id="PS50097"/>
    </source>
</evidence>
<protein>
    <recommendedName>
        <fullName evidence="3">BTB domain-containing protein</fullName>
    </recommendedName>
</protein>
<dbReference type="Proteomes" id="UP001347796">
    <property type="component" value="Unassembled WGS sequence"/>
</dbReference>
<sequence length="579" mass="66946">MSIEESCSVLDEFKTQQFVFQNFGLSSSILNHFYECREKDLYTDVKIKVEDKIFSCHKILLDAACPFFASYFSFCKYQKDTDDMVVLNEVSAAAFGQLLNYIYTSELTITSETVVDILHCADFLHFKTIVKTCSGFLLQHMNYENCYKIHEIANQHRMEHLTLQAWNYILQNFENLAQTNDFCKIPGNVLIKILSSDFLKVSEEKVLLAAVEKWISYDNENRRAFLPELIKSIRLDNQTIMNVYPDVNLGSNFEKLEECSPRLKQVLVVIGRDTNQYNRDHTRYNILWYDPDYKRWETLTGFPFDRRYLFAATVVDNKIFLTGGVGTDLPFDDPNRLVYNECWEYNVRSSSWKESKPMKFSRFNHSSAGFLGCLYVVGGRGQQGKYFHADCARYDLKTDQWNSIASLRGVQGVANSALVPLDGRLFLLGGMYSFKTASNELDINTYKEGQYYDLEDGLWHELPALTRQIDQYKLHINSLDCLSVNGFLVCVDDNQGKYVHTYNPVTKTISKFIQCHGYHRYSGCAVFDNKLILIGGIENRFQPHDMVHYFDFTNPSQGWTMMPPLPVAMSNLVCVTIFK</sequence>
<dbReference type="Pfam" id="PF07707">
    <property type="entry name" value="BACK"/>
    <property type="match status" value="1"/>
</dbReference>
<dbReference type="PIRSF" id="PIRSF037037">
    <property type="entry name" value="Kelch-like_protein_gigaxonin"/>
    <property type="match status" value="1"/>
</dbReference>
<dbReference type="PANTHER" id="PTHR45632">
    <property type="entry name" value="LD33804P"/>
    <property type="match status" value="1"/>
</dbReference>
<keyword evidence="2" id="KW-0677">Repeat</keyword>
<dbReference type="Gene3D" id="3.30.710.10">
    <property type="entry name" value="Potassium Channel Kv1.1, Chain A"/>
    <property type="match status" value="1"/>
</dbReference>
<dbReference type="SMART" id="SM00875">
    <property type="entry name" value="BACK"/>
    <property type="match status" value="1"/>
</dbReference>
<reference evidence="4 5" key="1">
    <citation type="submission" date="2024-01" db="EMBL/GenBank/DDBJ databases">
        <title>The genome of the rayed Mediterranean limpet Patella caerulea (Linnaeus, 1758).</title>
        <authorList>
            <person name="Anh-Thu Weber A."/>
            <person name="Halstead-Nussloch G."/>
        </authorList>
    </citation>
    <scope>NUCLEOTIDE SEQUENCE [LARGE SCALE GENOMIC DNA]</scope>
    <source>
        <strain evidence="4">AATW-2023a</strain>
        <tissue evidence="4">Whole specimen</tissue>
    </source>
</reference>
<evidence type="ECO:0000313" key="4">
    <source>
        <dbReference type="EMBL" id="KAK6183550.1"/>
    </source>
</evidence>
<name>A0AAN8JVH6_PATCE</name>
<accession>A0AAN8JVH6</accession>
<dbReference type="SUPFAM" id="SSF54695">
    <property type="entry name" value="POZ domain"/>
    <property type="match status" value="1"/>
</dbReference>
<dbReference type="Pfam" id="PF00651">
    <property type="entry name" value="BTB"/>
    <property type="match status" value="1"/>
</dbReference>
<dbReference type="EMBL" id="JAZGQO010000007">
    <property type="protein sequence ID" value="KAK6183550.1"/>
    <property type="molecule type" value="Genomic_DNA"/>
</dbReference>
<dbReference type="AlphaFoldDB" id="A0AAN8JVH6"/>
<dbReference type="PROSITE" id="PS50097">
    <property type="entry name" value="BTB"/>
    <property type="match status" value="1"/>
</dbReference>
<dbReference type="Gene3D" id="1.25.40.420">
    <property type="match status" value="1"/>
</dbReference>
<organism evidence="4 5">
    <name type="scientific">Patella caerulea</name>
    <name type="common">Rayed Mediterranean limpet</name>
    <dbReference type="NCBI Taxonomy" id="87958"/>
    <lineage>
        <taxon>Eukaryota</taxon>
        <taxon>Metazoa</taxon>
        <taxon>Spiralia</taxon>
        <taxon>Lophotrochozoa</taxon>
        <taxon>Mollusca</taxon>
        <taxon>Gastropoda</taxon>
        <taxon>Patellogastropoda</taxon>
        <taxon>Patelloidea</taxon>
        <taxon>Patellidae</taxon>
        <taxon>Patella</taxon>
    </lineage>
</organism>
<proteinExistence type="predicted"/>
<gene>
    <name evidence="4" type="ORF">SNE40_011009</name>
</gene>
<evidence type="ECO:0000256" key="2">
    <source>
        <dbReference type="ARBA" id="ARBA00022737"/>
    </source>
</evidence>
<dbReference type="InterPro" id="IPR000210">
    <property type="entry name" value="BTB/POZ_dom"/>
</dbReference>
<keyword evidence="1" id="KW-0880">Kelch repeat</keyword>
<evidence type="ECO:0000256" key="1">
    <source>
        <dbReference type="ARBA" id="ARBA00022441"/>
    </source>
</evidence>
<dbReference type="InterPro" id="IPR015915">
    <property type="entry name" value="Kelch-typ_b-propeller"/>
</dbReference>
<dbReference type="Gene3D" id="2.120.10.80">
    <property type="entry name" value="Kelch-type beta propeller"/>
    <property type="match status" value="2"/>
</dbReference>
<dbReference type="InterPro" id="IPR011333">
    <property type="entry name" value="SKP1/BTB/POZ_sf"/>
</dbReference>
<comment type="caution">
    <text evidence="4">The sequence shown here is derived from an EMBL/GenBank/DDBJ whole genome shotgun (WGS) entry which is preliminary data.</text>
</comment>
<keyword evidence="5" id="KW-1185">Reference proteome</keyword>
<dbReference type="SUPFAM" id="SSF117281">
    <property type="entry name" value="Kelch motif"/>
    <property type="match status" value="1"/>
</dbReference>
<dbReference type="CDD" id="cd18186">
    <property type="entry name" value="BTB_POZ_ZBTB_KLHL-like"/>
    <property type="match status" value="1"/>
</dbReference>
<dbReference type="PANTHER" id="PTHR45632:SF3">
    <property type="entry name" value="KELCH-LIKE PROTEIN 32"/>
    <property type="match status" value="1"/>
</dbReference>
<dbReference type="SMART" id="SM00612">
    <property type="entry name" value="Kelch"/>
    <property type="match status" value="3"/>
</dbReference>